<keyword evidence="1" id="KW-0472">Membrane</keyword>
<evidence type="ECO:0000313" key="3">
    <source>
        <dbReference type="Proteomes" id="UP001431313"/>
    </source>
</evidence>
<organism evidence="2 3">
    <name type="scientific">Streptomyces pyxinae</name>
    <dbReference type="NCBI Taxonomy" id="2970734"/>
    <lineage>
        <taxon>Bacteria</taxon>
        <taxon>Bacillati</taxon>
        <taxon>Actinomycetota</taxon>
        <taxon>Actinomycetes</taxon>
        <taxon>Kitasatosporales</taxon>
        <taxon>Streptomycetaceae</taxon>
        <taxon>Streptomyces</taxon>
    </lineage>
</organism>
<dbReference type="Proteomes" id="UP001431313">
    <property type="component" value="Unassembled WGS sequence"/>
</dbReference>
<reference evidence="2" key="1">
    <citation type="submission" date="2022-08" db="EMBL/GenBank/DDBJ databases">
        <authorList>
            <person name="Somphong A."/>
            <person name="Phongsopitanun W."/>
        </authorList>
    </citation>
    <scope>NUCLEOTIDE SEQUENCE</scope>
    <source>
        <strain evidence="2">LP05-1</strain>
    </source>
</reference>
<feature type="transmembrane region" description="Helical" evidence="1">
    <location>
        <begin position="53"/>
        <end position="73"/>
    </location>
</feature>
<sequence>MARRPIALAAGILLLAEAAGLLFVHAVLASVVTNQNMSFGGFDPGLTADATWAMGGVFAAALACCAALLVLMAVRDRVPGRPTRIALVACAIAHGVLGALAVGLVGWTAFGFLMVVLGLIVGSLLLYAPDPAAPAPG</sequence>
<name>A0ABT2CAZ9_9ACTN</name>
<evidence type="ECO:0008006" key="4">
    <source>
        <dbReference type="Google" id="ProtNLM"/>
    </source>
</evidence>
<keyword evidence="1" id="KW-0812">Transmembrane</keyword>
<accession>A0ABT2CAZ9</accession>
<dbReference type="EMBL" id="JANUGQ010000001">
    <property type="protein sequence ID" value="MCS0634578.1"/>
    <property type="molecule type" value="Genomic_DNA"/>
</dbReference>
<keyword evidence="3" id="KW-1185">Reference proteome</keyword>
<proteinExistence type="predicted"/>
<keyword evidence="1" id="KW-1133">Transmembrane helix</keyword>
<comment type="caution">
    <text evidence="2">The sequence shown here is derived from an EMBL/GenBank/DDBJ whole genome shotgun (WGS) entry which is preliminary data.</text>
</comment>
<evidence type="ECO:0000313" key="2">
    <source>
        <dbReference type="EMBL" id="MCS0634578.1"/>
    </source>
</evidence>
<protein>
    <recommendedName>
        <fullName evidence="4">Integral membrane protein</fullName>
    </recommendedName>
</protein>
<evidence type="ECO:0000256" key="1">
    <source>
        <dbReference type="SAM" id="Phobius"/>
    </source>
</evidence>
<feature type="transmembrane region" description="Helical" evidence="1">
    <location>
        <begin position="110"/>
        <end position="128"/>
    </location>
</feature>
<feature type="transmembrane region" description="Helical" evidence="1">
    <location>
        <begin position="85"/>
        <end position="104"/>
    </location>
</feature>
<gene>
    <name evidence="2" type="ORF">NX801_02645</name>
</gene>